<evidence type="ECO:0000313" key="4">
    <source>
        <dbReference type="EMBL" id="KAL1837170.1"/>
    </source>
</evidence>
<comment type="caution">
    <text evidence="4">The sequence shown here is derived from an EMBL/GenBank/DDBJ whole genome shotgun (WGS) entry which is preliminary data.</text>
</comment>
<gene>
    <name evidence="4" type="ORF">VTJ49DRAFT_4180</name>
</gene>
<dbReference type="Proteomes" id="UP001583172">
    <property type="component" value="Unassembled WGS sequence"/>
</dbReference>
<reference evidence="4 5" key="1">
    <citation type="journal article" date="2024" name="Commun. Biol.">
        <title>Comparative genomic analysis of thermophilic fungi reveals convergent evolutionary adaptations and gene losses.</title>
        <authorList>
            <person name="Steindorff A.S."/>
            <person name="Aguilar-Pontes M.V."/>
            <person name="Robinson A.J."/>
            <person name="Andreopoulos B."/>
            <person name="LaButti K."/>
            <person name="Kuo A."/>
            <person name="Mondo S."/>
            <person name="Riley R."/>
            <person name="Otillar R."/>
            <person name="Haridas S."/>
            <person name="Lipzen A."/>
            <person name="Grimwood J."/>
            <person name="Schmutz J."/>
            <person name="Clum A."/>
            <person name="Reid I.D."/>
            <person name="Moisan M.C."/>
            <person name="Butler G."/>
            <person name="Nguyen T.T.M."/>
            <person name="Dewar K."/>
            <person name="Conant G."/>
            <person name="Drula E."/>
            <person name="Henrissat B."/>
            <person name="Hansel C."/>
            <person name="Singer S."/>
            <person name="Hutchinson M.I."/>
            <person name="de Vries R.P."/>
            <person name="Natvig D.O."/>
            <person name="Powell A.J."/>
            <person name="Tsang A."/>
            <person name="Grigoriev I.V."/>
        </authorList>
    </citation>
    <scope>NUCLEOTIDE SEQUENCE [LARGE SCALE GENOMIC DNA]</scope>
    <source>
        <strain evidence="4 5">CBS 620.91</strain>
    </source>
</reference>
<feature type="transmembrane region" description="Helical" evidence="2">
    <location>
        <begin position="6"/>
        <end position="33"/>
    </location>
</feature>
<keyword evidence="2" id="KW-0472">Membrane</keyword>
<accession>A0ABR3V611</accession>
<dbReference type="SUPFAM" id="SSF53474">
    <property type="entry name" value="alpha/beta-Hydrolases"/>
    <property type="match status" value="1"/>
</dbReference>
<sequence>MVNSTAILVPCLVVAVPFIVYFGFLGLVTIPWFQRNVIYAHKIHSLWWGNINEPEQWGFAENQVTPFRITTPDGESLYAWHVLPLSIYAQHESTLSSQPGGLSPDITTTENFRLLRDDPNAKLIITSQLTQGYRPQHYHTLTGPHSPYHLLAIDYRGFGLSSGSPTESGLALDAEAAVRWAVETARVPPERIVIVGHSLGTAVTAALMERLILGSATASGSSCSSPASNSDPSGSELTRDDDTSWNFAGIVQIAPFSSLPDMLSDYAIAGLIPVLRPLKWAWPWGVRKLLSRLVDRWDSAGRWRRIARAVSERGGRLRITFVHAKNDRDIPPKEDDLLFQAVVEGMLGGDRRWDDGEGFEMEKKKRVVVKGKNEFVAEWREGDVVVRQELVPHGGHNAVLVSAPVLLAVARSFDSDAESAV</sequence>
<keyword evidence="5" id="KW-1185">Reference proteome</keyword>
<proteinExistence type="predicted"/>
<organism evidence="4 5">
    <name type="scientific">Humicola insolens</name>
    <name type="common">Soft-rot fungus</name>
    <dbReference type="NCBI Taxonomy" id="85995"/>
    <lineage>
        <taxon>Eukaryota</taxon>
        <taxon>Fungi</taxon>
        <taxon>Dikarya</taxon>
        <taxon>Ascomycota</taxon>
        <taxon>Pezizomycotina</taxon>
        <taxon>Sordariomycetes</taxon>
        <taxon>Sordariomycetidae</taxon>
        <taxon>Sordariales</taxon>
        <taxon>Chaetomiaceae</taxon>
        <taxon>Mycothermus</taxon>
    </lineage>
</organism>
<keyword evidence="2" id="KW-1133">Transmembrane helix</keyword>
<dbReference type="InterPro" id="IPR000073">
    <property type="entry name" value="AB_hydrolase_1"/>
</dbReference>
<dbReference type="Gene3D" id="3.40.50.1820">
    <property type="entry name" value="alpha/beta hydrolase"/>
    <property type="match status" value="1"/>
</dbReference>
<evidence type="ECO:0000256" key="2">
    <source>
        <dbReference type="SAM" id="Phobius"/>
    </source>
</evidence>
<feature type="compositionally biased region" description="Low complexity" evidence="1">
    <location>
        <begin position="217"/>
        <end position="235"/>
    </location>
</feature>
<keyword evidence="2" id="KW-0812">Transmembrane</keyword>
<name>A0ABR3V611_HUMIN</name>
<feature type="domain" description="AB hydrolase-1" evidence="3">
    <location>
        <begin position="141"/>
        <end position="405"/>
    </location>
</feature>
<dbReference type="Pfam" id="PF12697">
    <property type="entry name" value="Abhydrolase_6"/>
    <property type="match status" value="1"/>
</dbReference>
<feature type="region of interest" description="Disordered" evidence="1">
    <location>
        <begin position="217"/>
        <end position="239"/>
    </location>
</feature>
<dbReference type="PRINTS" id="PR00111">
    <property type="entry name" value="ABHYDROLASE"/>
</dbReference>
<dbReference type="PANTHER" id="PTHR12277:SF81">
    <property type="entry name" value="PROTEIN ABHD13"/>
    <property type="match status" value="1"/>
</dbReference>
<evidence type="ECO:0000256" key="1">
    <source>
        <dbReference type="SAM" id="MobiDB-lite"/>
    </source>
</evidence>
<dbReference type="PANTHER" id="PTHR12277">
    <property type="entry name" value="ALPHA/BETA HYDROLASE DOMAIN-CONTAINING PROTEIN"/>
    <property type="match status" value="1"/>
</dbReference>
<protein>
    <recommendedName>
        <fullName evidence="3">AB hydrolase-1 domain-containing protein</fullName>
    </recommendedName>
</protein>
<evidence type="ECO:0000313" key="5">
    <source>
        <dbReference type="Proteomes" id="UP001583172"/>
    </source>
</evidence>
<dbReference type="EMBL" id="JAZGSY010000321">
    <property type="protein sequence ID" value="KAL1837170.1"/>
    <property type="molecule type" value="Genomic_DNA"/>
</dbReference>
<dbReference type="InterPro" id="IPR029058">
    <property type="entry name" value="AB_hydrolase_fold"/>
</dbReference>
<evidence type="ECO:0000259" key="3">
    <source>
        <dbReference type="Pfam" id="PF12697"/>
    </source>
</evidence>